<dbReference type="HOGENOM" id="CLU_2875445_0_0_6"/>
<protein>
    <submittedName>
        <fullName evidence="1">Uncharacterized protein</fullName>
    </submittedName>
</protein>
<keyword evidence="2" id="KW-1185">Reference proteome</keyword>
<proteinExistence type="predicted"/>
<dbReference type="Proteomes" id="UP000017667">
    <property type="component" value="Unassembled WGS sequence"/>
</dbReference>
<dbReference type="AlphaFoldDB" id="N9FC17"/>
<reference evidence="1 2" key="1">
    <citation type="submission" date="2013-02" db="EMBL/GenBank/DDBJ databases">
        <title>The Genome Sequence of Acinetobacter haemolyticus CIP 64.3.</title>
        <authorList>
            <consortium name="The Broad Institute Genome Sequencing Platform"/>
            <consortium name="The Broad Institute Genome Sequencing Center for Infectious Disease"/>
            <person name="Cerqueira G."/>
            <person name="Feldgarden M."/>
            <person name="Courvalin P."/>
            <person name="Perichon B."/>
            <person name="Grillot-Courvalin C."/>
            <person name="Clermont D."/>
            <person name="Rocha E."/>
            <person name="Yoon E.-J."/>
            <person name="Nemec A."/>
            <person name="Walker B."/>
            <person name="Young S.K."/>
            <person name="Zeng Q."/>
            <person name="Gargeya S."/>
            <person name="Fitzgerald M."/>
            <person name="Haas B."/>
            <person name="Abouelleil A."/>
            <person name="Alvarado L."/>
            <person name="Arachchi H.M."/>
            <person name="Berlin A.M."/>
            <person name="Chapman S.B."/>
            <person name="Dewar J."/>
            <person name="Goldberg J."/>
            <person name="Griggs A."/>
            <person name="Gujja S."/>
            <person name="Hansen M."/>
            <person name="Howarth C."/>
            <person name="Imamovic A."/>
            <person name="Larimer J."/>
            <person name="McCowan C."/>
            <person name="Murphy C."/>
            <person name="Neiman D."/>
            <person name="Pearson M."/>
            <person name="Priest M."/>
            <person name="Roberts A."/>
            <person name="Saif S."/>
            <person name="Shea T."/>
            <person name="Sisk P."/>
            <person name="Sykes S."/>
            <person name="Wortman J."/>
            <person name="Nusbaum C."/>
            <person name="Birren B."/>
        </authorList>
    </citation>
    <scope>NUCLEOTIDE SEQUENCE [LARGE SCALE GENOMIC DNA]</scope>
    <source>
        <strain evidence="1 2">CIP 64.3</strain>
    </source>
</reference>
<dbReference type="EMBL" id="APQQ01000012">
    <property type="protein sequence ID" value="ENW20062.1"/>
    <property type="molecule type" value="Genomic_DNA"/>
</dbReference>
<gene>
    <name evidence="1" type="ORF">F927_00538</name>
</gene>
<evidence type="ECO:0000313" key="1">
    <source>
        <dbReference type="EMBL" id="ENW20062.1"/>
    </source>
</evidence>
<organism evidence="1 2">
    <name type="scientific">Acinetobacter haemolyticus CIP 64.3 = MTCC 9819</name>
    <dbReference type="NCBI Taxonomy" id="1217659"/>
    <lineage>
        <taxon>Bacteria</taxon>
        <taxon>Pseudomonadati</taxon>
        <taxon>Pseudomonadota</taxon>
        <taxon>Gammaproteobacteria</taxon>
        <taxon>Moraxellales</taxon>
        <taxon>Moraxellaceae</taxon>
        <taxon>Acinetobacter</taxon>
    </lineage>
</organism>
<sequence length="63" mass="7273">MLSVKQYLAEKLSTLKYRAAYNKTVHKGKILSTPCKLYYVSFRSLIAAIIFESRNDSFKPPNE</sequence>
<name>N9FC17_ACIHA</name>
<evidence type="ECO:0000313" key="2">
    <source>
        <dbReference type="Proteomes" id="UP000017667"/>
    </source>
</evidence>
<accession>N9FC17</accession>
<comment type="caution">
    <text evidence="1">The sequence shown here is derived from an EMBL/GenBank/DDBJ whole genome shotgun (WGS) entry which is preliminary data.</text>
</comment>